<evidence type="ECO:0000313" key="8">
    <source>
        <dbReference type="Proteomes" id="UP000726737"/>
    </source>
</evidence>
<dbReference type="AlphaFoldDB" id="A0A9P6U0Q5"/>
<keyword evidence="3" id="KW-0274">FAD</keyword>
<accession>A0A9P6U0Q5</accession>
<comment type="similarity">
    <text evidence="1">Belongs to the paxM FAD-dependent monooxygenase family.</text>
</comment>
<feature type="compositionally biased region" description="Polar residues" evidence="5">
    <location>
        <begin position="480"/>
        <end position="495"/>
    </location>
</feature>
<gene>
    <name evidence="7" type="ORF">BG011_005912</name>
</gene>
<dbReference type="GO" id="GO:0071949">
    <property type="term" value="F:FAD binding"/>
    <property type="evidence" value="ECO:0007669"/>
    <property type="project" value="InterPro"/>
</dbReference>
<dbReference type="Gene3D" id="3.50.50.60">
    <property type="entry name" value="FAD/NAD(P)-binding domain"/>
    <property type="match status" value="1"/>
</dbReference>
<keyword evidence="8" id="KW-1185">Reference proteome</keyword>
<evidence type="ECO:0000256" key="4">
    <source>
        <dbReference type="ARBA" id="ARBA00023002"/>
    </source>
</evidence>
<evidence type="ECO:0000256" key="3">
    <source>
        <dbReference type="ARBA" id="ARBA00022827"/>
    </source>
</evidence>
<dbReference type="InterPro" id="IPR050562">
    <property type="entry name" value="FAD_mOase_fung"/>
</dbReference>
<feature type="region of interest" description="Disordered" evidence="5">
    <location>
        <begin position="1"/>
        <end position="39"/>
    </location>
</feature>
<sequence length="504" mass="56473">MNSNTHLPLPHHHNNSGAPRPMPLPLPLLTPDTGQSPSQKDRKVLIAGAGLGGLLLGALLERAGMDYEIYEQADRYVRIGSAMALTANIFPVFEQLGILSEVIERSKPLESVEGYNEKLKLFLPMSYHYVEKLSGYLSRVIPHPDLYNILSSQVPEEKVIWGKKIINVQESDNDISIECTDGSSYRGQVIVGADGAHSGVRECIYKALDEKGGLVKNDKETPRYNGVCLWGETKALDPEKFPKLRDPTSNVCAVYGERLPYYWMTATTHRDTICWLIIQFFDKSTHQPTETIRRWKSQPAGDMCEALKDLPIACGENLTFRDLMEETSRQLLSKIMHEEKFYQTWHSGRAVLIGDACHKMSPSGGLGAVNALQDATVLANYLFALPDTPSWESEEITDAFKAFKDERYPHAKLCYEHSHQLSQIMGNHWATDITRAIYGKTPDWLWKLMLRRIISHRPQVCFLPQVEAKGASKPAPQPSLHLNLSRSNTGSSDTIASDKRAASV</sequence>
<dbReference type="SUPFAM" id="SSF51905">
    <property type="entry name" value="FAD/NAD(P)-binding domain"/>
    <property type="match status" value="1"/>
</dbReference>
<keyword evidence="4" id="KW-0560">Oxidoreductase</keyword>
<dbReference type="EMBL" id="JAAAJA010000416">
    <property type="protein sequence ID" value="KAG0254169.1"/>
    <property type="molecule type" value="Genomic_DNA"/>
</dbReference>
<proteinExistence type="inferred from homology"/>
<feature type="domain" description="FAD-binding" evidence="6">
    <location>
        <begin position="43"/>
        <end position="207"/>
    </location>
</feature>
<name>A0A9P6U0Q5_9FUNG</name>
<dbReference type="InterPro" id="IPR036188">
    <property type="entry name" value="FAD/NAD-bd_sf"/>
</dbReference>
<dbReference type="PRINTS" id="PR00420">
    <property type="entry name" value="RNGMNOXGNASE"/>
</dbReference>
<evidence type="ECO:0000256" key="1">
    <source>
        <dbReference type="ARBA" id="ARBA00007992"/>
    </source>
</evidence>
<evidence type="ECO:0000259" key="6">
    <source>
        <dbReference type="Pfam" id="PF01494"/>
    </source>
</evidence>
<protein>
    <recommendedName>
        <fullName evidence="6">FAD-binding domain-containing protein</fullName>
    </recommendedName>
</protein>
<feature type="domain" description="FAD-binding" evidence="6">
    <location>
        <begin position="332"/>
        <end position="384"/>
    </location>
</feature>
<reference evidence="7" key="1">
    <citation type="journal article" date="2020" name="Fungal Divers.">
        <title>Resolving the Mortierellaceae phylogeny through synthesis of multi-gene phylogenetics and phylogenomics.</title>
        <authorList>
            <person name="Vandepol N."/>
            <person name="Liber J."/>
            <person name="Desiro A."/>
            <person name="Na H."/>
            <person name="Kennedy M."/>
            <person name="Barry K."/>
            <person name="Grigoriev I.V."/>
            <person name="Miller A.N."/>
            <person name="O'Donnell K."/>
            <person name="Stajich J.E."/>
            <person name="Bonito G."/>
        </authorList>
    </citation>
    <scope>NUCLEOTIDE SEQUENCE</scope>
    <source>
        <strain evidence="7">KOD948</strain>
    </source>
</reference>
<dbReference type="PANTHER" id="PTHR47356">
    <property type="entry name" value="FAD-DEPENDENT MONOOXYGENASE ASQG-RELATED"/>
    <property type="match status" value="1"/>
</dbReference>
<dbReference type="OrthoDB" id="655030at2759"/>
<dbReference type="Pfam" id="PF01494">
    <property type="entry name" value="FAD_binding_3"/>
    <property type="match status" value="2"/>
</dbReference>
<feature type="region of interest" description="Disordered" evidence="5">
    <location>
        <begin position="470"/>
        <end position="504"/>
    </location>
</feature>
<comment type="caution">
    <text evidence="7">The sequence shown here is derived from an EMBL/GenBank/DDBJ whole genome shotgun (WGS) entry which is preliminary data.</text>
</comment>
<dbReference type="Proteomes" id="UP000726737">
    <property type="component" value="Unassembled WGS sequence"/>
</dbReference>
<dbReference type="GO" id="GO:0004497">
    <property type="term" value="F:monooxygenase activity"/>
    <property type="evidence" value="ECO:0007669"/>
    <property type="project" value="InterPro"/>
</dbReference>
<evidence type="ECO:0000256" key="5">
    <source>
        <dbReference type="SAM" id="MobiDB-lite"/>
    </source>
</evidence>
<evidence type="ECO:0000313" key="7">
    <source>
        <dbReference type="EMBL" id="KAG0254169.1"/>
    </source>
</evidence>
<evidence type="ECO:0000256" key="2">
    <source>
        <dbReference type="ARBA" id="ARBA00022630"/>
    </source>
</evidence>
<keyword evidence="2" id="KW-0285">Flavoprotein</keyword>
<dbReference type="InterPro" id="IPR002938">
    <property type="entry name" value="FAD-bd"/>
</dbReference>
<organism evidence="7 8">
    <name type="scientific">Mortierella polycephala</name>
    <dbReference type="NCBI Taxonomy" id="41804"/>
    <lineage>
        <taxon>Eukaryota</taxon>
        <taxon>Fungi</taxon>
        <taxon>Fungi incertae sedis</taxon>
        <taxon>Mucoromycota</taxon>
        <taxon>Mortierellomycotina</taxon>
        <taxon>Mortierellomycetes</taxon>
        <taxon>Mortierellales</taxon>
        <taxon>Mortierellaceae</taxon>
        <taxon>Mortierella</taxon>
    </lineage>
</organism>
<dbReference type="PANTHER" id="PTHR47356:SF2">
    <property type="entry name" value="FAD-BINDING DOMAIN-CONTAINING PROTEIN-RELATED"/>
    <property type="match status" value="1"/>
</dbReference>